<accession>A0A067L172</accession>
<organism evidence="1 2">
    <name type="scientific">Jatropha curcas</name>
    <name type="common">Barbados nut</name>
    <dbReference type="NCBI Taxonomy" id="180498"/>
    <lineage>
        <taxon>Eukaryota</taxon>
        <taxon>Viridiplantae</taxon>
        <taxon>Streptophyta</taxon>
        <taxon>Embryophyta</taxon>
        <taxon>Tracheophyta</taxon>
        <taxon>Spermatophyta</taxon>
        <taxon>Magnoliopsida</taxon>
        <taxon>eudicotyledons</taxon>
        <taxon>Gunneridae</taxon>
        <taxon>Pentapetalae</taxon>
        <taxon>rosids</taxon>
        <taxon>fabids</taxon>
        <taxon>Malpighiales</taxon>
        <taxon>Euphorbiaceae</taxon>
        <taxon>Crotonoideae</taxon>
        <taxon>Jatropheae</taxon>
        <taxon>Jatropha</taxon>
    </lineage>
</organism>
<evidence type="ECO:0000313" key="2">
    <source>
        <dbReference type="Proteomes" id="UP000027138"/>
    </source>
</evidence>
<sequence>MFFMDESLASAFEPLFRSLNCEDRELLSPFELNGLSYYQNIQIQPGSLQWLSNHFDTSDNLFRHNDFEICPLFKEIPAVPRLDIDLASPILPVFGFTAYEIPYYDFGADVVPLRLLADRALGMDCNSPYWPLLVCFCIISQYLLFSDIDGYGSLKLVLIIEQMARQRTCSPLILAETFTWLGEHAWDSSSVLGPIGSLLLLQLWALEKLQVMAPPSNHLIFDFRPRVYVRCQRHLIGKTLEDWTAIFQDLTFEGVRWNCP</sequence>
<dbReference type="EMBL" id="KK914326">
    <property type="protein sequence ID" value="KDP40998.1"/>
    <property type="molecule type" value="Genomic_DNA"/>
</dbReference>
<proteinExistence type="predicted"/>
<dbReference type="AlphaFoldDB" id="A0A067L172"/>
<name>A0A067L172_JATCU</name>
<dbReference type="Proteomes" id="UP000027138">
    <property type="component" value="Unassembled WGS sequence"/>
</dbReference>
<gene>
    <name evidence="1" type="ORF">JCGZ_03794</name>
</gene>
<keyword evidence="2" id="KW-1185">Reference proteome</keyword>
<reference evidence="1 2" key="1">
    <citation type="journal article" date="2014" name="PLoS ONE">
        <title>Global Analysis of Gene Expression Profiles in Physic Nut (Jatropha curcas L.) Seedlings Exposed to Salt Stress.</title>
        <authorList>
            <person name="Zhang L."/>
            <person name="Zhang C."/>
            <person name="Wu P."/>
            <person name="Chen Y."/>
            <person name="Li M."/>
            <person name="Jiang H."/>
            <person name="Wu G."/>
        </authorList>
    </citation>
    <scope>NUCLEOTIDE SEQUENCE [LARGE SCALE GENOMIC DNA]</scope>
    <source>
        <strain evidence="2">cv. GZQX0401</strain>
        <tissue evidence="1">Young leaves</tissue>
    </source>
</reference>
<dbReference type="OrthoDB" id="1743443at2759"/>
<protein>
    <submittedName>
        <fullName evidence="1">Uncharacterized protein</fullName>
    </submittedName>
</protein>
<evidence type="ECO:0000313" key="1">
    <source>
        <dbReference type="EMBL" id="KDP40998.1"/>
    </source>
</evidence>